<sequence>MTSREVVPPATLCGVGGTIEALDIDRLLFDVATSFNPLHRDSLLECQAVGTQGDHVLLNVALPRDMTRFFVTFLESMTGFFRVMDHRARVASAQHKTIDPVAIAERENFKADFINEVCTIFDGFTGQGLSVKEALKQTNLALKAVSHPWATYDTIQRTLRAKGRFRGKKTSSHRKE</sequence>
<gene>
    <name evidence="1" type="ORF">ET418_01275</name>
</gene>
<dbReference type="AlphaFoldDB" id="A0A5A9XQT2"/>
<name>A0A5A9XQT2_9BACT</name>
<proteinExistence type="predicted"/>
<protein>
    <submittedName>
        <fullName evidence="1">Uncharacterized protein</fullName>
    </submittedName>
</protein>
<organism evidence="1 2">
    <name type="scientific">Oryzomonas rubra</name>
    <dbReference type="NCBI Taxonomy" id="2509454"/>
    <lineage>
        <taxon>Bacteria</taxon>
        <taxon>Pseudomonadati</taxon>
        <taxon>Thermodesulfobacteriota</taxon>
        <taxon>Desulfuromonadia</taxon>
        <taxon>Geobacterales</taxon>
        <taxon>Geobacteraceae</taxon>
        <taxon>Oryzomonas</taxon>
    </lineage>
</organism>
<dbReference type="EMBL" id="SRSD01000001">
    <property type="protein sequence ID" value="KAA0895180.1"/>
    <property type="molecule type" value="Genomic_DNA"/>
</dbReference>
<accession>A0A5A9XQT2</accession>
<dbReference type="RefSeq" id="WP_149305761.1">
    <property type="nucleotide sequence ID" value="NZ_SRSD01000001.1"/>
</dbReference>
<dbReference type="OrthoDB" id="5397539at2"/>
<keyword evidence="2" id="KW-1185">Reference proteome</keyword>
<evidence type="ECO:0000313" key="1">
    <source>
        <dbReference type="EMBL" id="KAA0895180.1"/>
    </source>
</evidence>
<dbReference type="Proteomes" id="UP000324298">
    <property type="component" value="Unassembled WGS sequence"/>
</dbReference>
<reference evidence="1 2" key="1">
    <citation type="submission" date="2019-04" db="EMBL/GenBank/DDBJ databases">
        <title>Geobacter ruber sp. nov., ferric-reducing bacteria isolated from paddy soil.</title>
        <authorList>
            <person name="Xu Z."/>
            <person name="Masuda Y."/>
            <person name="Itoh H."/>
            <person name="Senoo K."/>
        </authorList>
    </citation>
    <scope>NUCLEOTIDE SEQUENCE [LARGE SCALE GENOMIC DNA]</scope>
    <source>
        <strain evidence="1 2">Red88</strain>
    </source>
</reference>
<evidence type="ECO:0000313" key="2">
    <source>
        <dbReference type="Proteomes" id="UP000324298"/>
    </source>
</evidence>
<comment type="caution">
    <text evidence="1">The sequence shown here is derived from an EMBL/GenBank/DDBJ whole genome shotgun (WGS) entry which is preliminary data.</text>
</comment>